<organism evidence="1 2">
    <name type="scientific">Ensete ventricosum</name>
    <name type="common">Abyssinian banana</name>
    <name type="synonym">Musa ensete</name>
    <dbReference type="NCBI Taxonomy" id="4639"/>
    <lineage>
        <taxon>Eukaryota</taxon>
        <taxon>Viridiplantae</taxon>
        <taxon>Streptophyta</taxon>
        <taxon>Embryophyta</taxon>
        <taxon>Tracheophyta</taxon>
        <taxon>Spermatophyta</taxon>
        <taxon>Magnoliopsida</taxon>
        <taxon>Liliopsida</taxon>
        <taxon>Zingiberales</taxon>
        <taxon>Musaceae</taxon>
        <taxon>Ensete</taxon>
    </lineage>
</organism>
<accession>A0A426WY41</accession>
<gene>
    <name evidence="1" type="ORF">B296_00054837</name>
</gene>
<feature type="non-terminal residue" evidence="1">
    <location>
        <position position="107"/>
    </location>
</feature>
<protein>
    <submittedName>
        <fullName evidence="1">Uncharacterized protein</fullName>
    </submittedName>
</protein>
<comment type="caution">
    <text evidence="1">The sequence shown here is derived from an EMBL/GenBank/DDBJ whole genome shotgun (WGS) entry which is preliminary data.</text>
</comment>
<dbReference type="Proteomes" id="UP000287651">
    <property type="component" value="Unassembled WGS sequence"/>
</dbReference>
<sequence length="107" mass="12074">MVINFVRSRTQSRVLIGFTCTVSEIQNTGHSRRNSPRVEFRLVFRAPSQKFKILAIPDVLAHGKSYGHGIVKKRDGHKVCAKVEFRSISRAPSRKLKIPAIPDILAH</sequence>
<name>A0A426WY41_ENSVE</name>
<dbReference type="EMBL" id="AMZH03033195">
    <property type="protein sequence ID" value="RRT32215.1"/>
    <property type="molecule type" value="Genomic_DNA"/>
</dbReference>
<proteinExistence type="predicted"/>
<dbReference type="AlphaFoldDB" id="A0A426WY41"/>
<evidence type="ECO:0000313" key="1">
    <source>
        <dbReference type="EMBL" id="RRT32215.1"/>
    </source>
</evidence>
<reference evidence="1 2" key="1">
    <citation type="journal article" date="2014" name="Agronomy (Basel)">
        <title>A Draft Genome Sequence for Ensete ventricosum, the Drought-Tolerant Tree Against Hunger.</title>
        <authorList>
            <person name="Harrison J."/>
            <person name="Moore K.A."/>
            <person name="Paszkiewicz K."/>
            <person name="Jones T."/>
            <person name="Grant M."/>
            <person name="Ambacheew D."/>
            <person name="Muzemil S."/>
            <person name="Studholme D.J."/>
        </authorList>
    </citation>
    <scope>NUCLEOTIDE SEQUENCE [LARGE SCALE GENOMIC DNA]</scope>
</reference>
<evidence type="ECO:0000313" key="2">
    <source>
        <dbReference type="Proteomes" id="UP000287651"/>
    </source>
</evidence>